<gene>
    <name evidence="2" type="ORF">CEPIT_LOCUS19926</name>
</gene>
<evidence type="ECO:0000256" key="1">
    <source>
        <dbReference type="SAM" id="MobiDB-lite"/>
    </source>
</evidence>
<evidence type="ECO:0000313" key="3">
    <source>
        <dbReference type="Proteomes" id="UP001152523"/>
    </source>
</evidence>
<dbReference type="Proteomes" id="UP001152523">
    <property type="component" value="Unassembled WGS sequence"/>
</dbReference>
<name>A0AAV0DY24_9ASTE</name>
<protein>
    <submittedName>
        <fullName evidence="2">Uncharacterized protein</fullName>
    </submittedName>
</protein>
<feature type="region of interest" description="Disordered" evidence="1">
    <location>
        <begin position="20"/>
        <end position="73"/>
    </location>
</feature>
<reference evidence="2" key="1">
    <citation type="submission" date="2022-07" db="EMBL/GenBank/DDBJ databases">
        <authorList>
            <person name="Macas J."/>
            <person name="Novak P."/>
            <person name="Neumann P."/>
        </authorList>
    </citation>
    <scope>NUCLEOTIDE SEQUENCE</scope>
</reference>
<evidence type="ECO:0000313" key="2">
    <source>
        <dbReference type="EMBL" id="CAH9112378.1"/>
    </source>
</evidence>
<dbReference type="EMBL" id="CAMAPF010000197">
    <property type="protein sequence ID" value="CAH9112378.1"/>
    <property type="molecule type" value="Genomic_DNA"/>
</dbReference>
<proteinExistence type="predicted"/>
<comment type="caution">
    <text evidence="2">The sequence shown here is derived from an EMBL/GenBank/DDBJ whole genome shotgun (WGS) entry which is preliminary data.</text>
</comment>
<keyword evidence="3" id="KW-1185">Reference proteome</keyword>
<sequence length="107" mass="11347">MGDVNDDDFWAFWDATVGGGDDGAHQTEGTPVVAGEGGGQTSAAAGLEGQTSGAHQTEEDDRNKAQIGEDDQPMLEASMDVVYELGRTSSYSYFVSVDVVDWSCMFV</sequence>
<organism evidence="2 3">
    <name type="scientific">Cuscuta epithymum</name>
    <dbReference type="NCBI Taxonomy" id="186058"/>
    <lineage>
        <taxon>Eukaryota</taxon>
        <taxon>Viridiplantae</taxon>
        <taxon>Streptophyta</taxon>
        <taxon>Embryophyta</taxon>
        <taxon>Tracheophyta</taxon>
        <taxon>Spermatophyta</taxon>
        <taxon>Magnoliopsida</taxon>
        <taxon>eudicotyledons</taxon>
        <taxon>Gunneridae</taxon>
        <taxon>Pentapetalae</taxon>
        <taxon>asterids</taxon>
        <taxon>lamiids</taxon>
        <taxon>Solanales</taxon>
        <taxon>Convolvulaceae</taxon>
        <taxon>Cuscuteae</taxon>
        <taxon>Cuscuta</taxon>
        <taxon>Cuscuta subgen. Cuscuta</taxon>
    </lineage>
</organism>
<accession>A0AAV0DY24</accession>
<dbReference type="AlphaFoldDB" id="A0AAV0DY24"/>